<feature type="transmembrane region" description="Helical" evidence="5">
    <location>
        <begin position="98"/>
        <end position="121"/>
    </location>
</feature>
<dbReference type="Pfam" id="PF03595">
    <property type="entry name" value="SLAC1"/>
    <property type="match status" value="1"/>
</dbReference>
<evidence type="ECO:0000256" key="3">
    <source>
        <dbReference type="ARBA" id="ARBA00022989"/>
    </source>
</evidence>
<keyword evidence="2 5" id="KW-0812">Transmembrane</keyword>
<dbReference type="GO" id="GO:0055085">
    <property type="term" value="P:transmembrane transport"/>
    <property type="evidence" value="ECO:0007669"/>
    <property type="project" value="InterPro"/>
</dbReference>
<evidence type="ECO:0000256" key="2">
    <source>
        <dbReference type="ARBA" id="ARBA00022692"/>
    </source>
</evidence>
<feature type="transmembrane region" description="Helical" evidence="5">
    <location>
        <begin position="215"/>
        <end position="239"/>
    </location>
</feature>
<keyword evidence="3 5" id="KW-1133">Transmembrane helix</keyword>
<sequence>MRVIREKTESVTPVWGAAAMATGIVAIGLHLVGADWPSRGLFAIGVTIWAGLAAVFVARLAADRARWNADAITPGALTAIAATDVLGTWLSLFGRQNVAVGALVIAAVLWAVLLPVVVGHLRGAVPGAAYLVCVSTQSLVVLSATLAVALPAQRFKWPAICLFVLGLLLYGLVLAHFDFKQLRTGAGDHWVAGGAIAISALAAAKLTAATHDHDVLRVVTLILVAMALAWYAVLLVCEVRWPRLRFDARRWSTVFPLGMTSVACLFSGTTLKIPAFTTLGKVLLWPAVVVWAVVAIGALRRLRVSDEPG</sequence>
<evidence type="ECO:0000256" key="4">
    <source>
        <dbReference type="ARBA" id="ARBA00023136"/>
    </source>
</evidence>
<dbReference type="CDD" id="cd09319">
    <property type="entry name" value="TDT_like_1"/>
    <property type="match status" value="1"/>
</dbReference>
<keyword evidence="4 5" id="KW-0472">Membrane</keyword>
<proteinExistence type="predicted"/>
<dbReference type="GO" id="GO:0016020">
    <property type="term" value="C:membrane"/>
    <property type="evidence" value="ECO:0007669"/>
    <property type="project" value="UniProtKB-SubCell"/>
</dbReference>
<reference evidence="6" key="1">
    <citation type="submission" date="2021-03" db="EMBL/GenBank/DDBJ databases">
        <authorList>
            <person name="Kanchanasin P."/>
            <person name="Saeng-In P."/>
            <person name="Phongsopitanun W."/>
            <person name="Yuki M."/>
            <person name="Kudo T."/>
            <person name="Ohkuma M."/>
            <person name="Tanasupawat S."/>
        </authorList>
    </citation>
    <scope>NUCLEOTIDE SEQUENCE</scope>
    <source>
        <strain evidence="6">GKU 128</strain>
    </source>
</reference>
<feature type="transmembrane region" description="Helical" evidence="5">
    <location>
        <begin position="12"/>
        <end position="34"/>
    </location>
</feature>
<dbReference type="EMBL" id="JAGEOJ010000004">
    <property type="protein sequence ID" value="MBO2447450.1"/>
    <property type="molecule type" value="Genomic_DNA"/>
</dbReference>
<gene>
    <name evidence="6" type="ORF">J4573_10160</name>
</gene>
<feature type="transmembrane region" description="Helical" evidence="5">
    <location>
        <begin position="128"/>
        <end position="151"/>
    </location>
</feature>
<protein>
    <submittedName>
        <fullName evidence="6">Tellurite resistance/C4-dicarboxylate transporter family protein</fullName>
    </submittedName>
</protein>
<feature type="transmembrane region" description="Helical" evidence="5">
    <location>
        <begin position="283"/>
        <end position="302"/>
    </location>
</feature>
<comment type="caution">
    <text evidence="6">The sequence shown here is derived from an EMBL/GenBank/DDBJ whole genome shotgun (WGS) entry which is preliminary data.</text>
</comment>
<feature type="transmembrane region" description="Helical" evidence="5">
    <location>
        <begin position="40"/>
        <end position="62"/>
    </location>
</feature>
<dbReference type="InterPro" id="IPR038665">
    <property type="entry name" value="Voltage-dep_anion_channel_sf"/>
</dbReference>
<evidence type="ECO:0000313" key="6">
    <source>
        <dbReference type="EMBL" id="MBO2447450.1"/>
    </source>
</evidence>
<feature type="transmembrane region" description="Helical" evidence="5">
    <location>
        <begin position="157"/>
        <end position="177"/>
    </location>
</feature>
<comment type="subcellular location">
    <subcellularLocation>
        <location evidence="1">Membrane</location>
        <topology evidence="1">Multi-pass membrane protein</topology>
    </subcellularLocation>
</comment>
<name>A0A939P873_9ACTN</name>
<dbReference type="Proteomes" id="UP000669179">
    <property type="component" value="Unassembled WGS sequence"/>
</dbReference>
<dbReference type="Gene3D" id="1.50.10.150">
    <property type="entry name" value="Voltage-dependent anion channel"/>
    <property type="match status" value="1"/>
</dbReference>
<organism evidence="6 7">
    <name type="scientific">Actinomadura barringtoniae</name>
    <dbReference type="NCBI Taxonomy" id="1427535"/>
    <lineage>
        <taxon>Bacteria</taxon>
        <taxon>Bacillati</taxon>
        <taxon>Actinomycetota</taxon>
        <taxon>Actinomycetes</taxon>
        <taxon>Streptosporangiales</taxon>
        <taxon>Thermomonosporaceae</taxon>
        <taxon>Actinomadura</taxon>
    </lineage>
</organism>
<dbReference type="AlphaFoldDB" id="A0A939P873"/>
<evidence type="ECO:0000256" key="1">
    <source>
        <dbReference type="ARBA" id="ARBA00004141"/>
    </source>
</evidence>
<feature type="transmembrane region" description="Helical" evidence="5">
    <location>
        <begin position="251"/>
        <end position="271"/>
    </location>
</feature>
<keyword evidence="7" id="KW-1185">Reference proteome</keyword>
<dbReference type="InterPro" id="IPR004695">
    <property type="entry name" value="SLAC1/Mae1/Ssu1/TehA"/>
</dbReference>
<feature type="transmembrane region" description="Helical" evidence="5">
    <location>
        <begin position="189"/>
        <end position="209"/>
    </location>
</feature>
<accession>A0A939P873</accession>
<evidence type="ECO:0000256" key="5">
    <source>
        <dbReference type="SAM" id="Phobius"/>
    </source>
</evidence>
<evidence type="ECO:0000313" key="7">
    <source>
        <dbReference type="Proteomes" id="UP000669179"/>
    </source>
</evidence>
<feature type="transmembrane region" description="Helical" evidence="5">
    <location>
        <begin position="74"/>
        <end position="92"/>
    </location>
</feature>